<dbReference type="InterPro" id="IPR036188">
    <property type="entry name" value="FAD/NAD-bd_sf"/>
</dbReference>
<keyword evidence="5" id="KW-0274">FAD</keyword>
<accession>A0A4Y6PT98</accession>
<evidence type="ECO:0000256" key="5">
    <source>
        <dbReference type="ARBA" id="ARBA00022827"/>
    </source>
</evidence>
<dbReference type="SUPFAM" id="SSF50022">
    <property type="entry name" value="ISP domain"/>
    <property type="match status" value="1"/>
</dbReference>
<evidence type="ECO:0000313" key="11">
    <source>
        <dbReference type="Proteomes" id="UP000315995"/>
    </source>
</evidence>
<dbReference type="GO" id="GO:0005737">
    <property type="term" value="C:cytoplasm"/>
    <property type="evidence" value="ECO:0007669"/>
    <property type="project" value="TreeGrafter"/>
</dbReference>
<organism evidence="10 11">
    <name type="scientific">Persicimonas caeni</name>
    <dbReference type="NCBI Taxonomy" id="2292766"/>
    <lineage>
        <taxon>Bacteria</taxon>
        <taxon>Deltaproteobacteria</taxon>
        <taxon>Bradymonadales</taxon>
        <taxon>Bradymonadaceae</taxon>
        <taxon>Persicimonas</taxon>
    </lineage>
</organism>
<dbReference type="GO" id="GO:0046872">
    <property type="term" value="F:metal ion binding"/>
    <property type="evidence" value="ECO:0007669"/>
    <property type="project" value="UniProtKB-KW"/>
</dbReference>
<keyword evidence="3" id="KW-0001">2Fe-2S</keyword>
<dbReference type="Proteomes" id="UP000315995">
    <property type="component" value="Chromosome"/>
</dbReference>
<evidence type="ECO:0000256" key="2">
    <source>
        <dbReference type="ARBA" id="ARBA00022630"/>
    </source>
</evidence>
<evidence type="ECO:0000259" key="9">
    <source>
        <dbReference type="PROSITE" id="PS51296"/>
    </source>
</evidence>
<accession>A0A5B8Y492</accession>
<dbReference type="Pfam" id="PF07992">
    <property type="entry name" value="Pyr_redox_2"/>
    <property type="match status" value="1"/>
</dbReference>
<keyword evidence="8" id="KW-0411">Iron-sulfur</keyword>
<dbReference type="InterPro" id="IPR036922">
    <property type="entry name" value="Rieske_2Fe-2S_sf"/>
</dbReference>
<gene>
    <name evidence="10" type="ORF">FIV42_12530</name>
</gene>
<dbReference type="GO" id="GO:0016651">
    <property type="term" value="F:oxidoreductase activity, acting on NAD(P)H"/>
    <property type="evidence" value="ECO:0007669"/>
    <property type="project" value="TreeGrafter"/>
</dbReference>
<evidence type="ECO:0000256" key="3">
    <source>
        <dbReference type="ARBA" id="ARBA00022714"/>
    </source>
</evidence>
<dbReference type="PANTHER" id="PTHR43557">
    <property type="entry name" value="APOPTOSIS-INDUCING FACTOR 1"/>
    <property type="match status" value="1"/>
</dbReference>
<proteinExistence type="predicted"/>
<dbReference type="Gene3D" id="2.102.10.10">
    <property type="entry name" value="Rieske [2Fe-2S] iron-sulphur domain"/>
    <property type="match status" value="1"/>
</dbReference>
<keyword evidence="6" id="KW-0560">Oxidoreductase</keyword>
<dbReference type="GO" id="GO:0051537">
    <property type="term" value="F:2 iron, 2 sulfur cluster binding"/>
    <property type="evidence" value="ECO:0007669"/>
    <property type="project" value="UniProtKB-KW"/>
</dbReference>
<dbReference type="InterPro" id="IPR050446">
    <property type="entry name" value="FAD-oxidoreductase/Apoptosis"/>
</dbReference>
<keyword evidence="4" id="KW-0479">Metal-binding</keyword>
<reference evidence="10 11" key="1">
    <citation type="submission" date="2019-06" db="EMBL/GenBank/DDBJ databases">
        <title>Persicimonas caeni gen. nov., sp. nov., a predatory bacterium isolated from solar saltern.</title>
        <authorList>
            <person name="Wang S."/>
        </authorList>
    </citation>
    <scope>NUCLEOTIDE SEQUENCE [LARGE SCALE GENOMIC DNA]</scope>
    <source>
        <strain evidence="10 11">YN101</strain>
    </source>
</reference>
<dbReference type="SUPFAM" id="SSF51905">
    <property type="entry name" value="FAD/NAD(P)-binding domain"/>
    <property type="match status" value="1"/>
</dbReference>
<comment type="cofactor">
    <cofactor evidence="1">
        <name>FAD</name>
        <dbReference type="ChEBI" id="CHEBI:57692"/>
    </cofactor>
</comment>
<protein>
    <submittedName>
        <fullName evidence="10">Rieske 2Fe-2S domain-containing protein</fullName>
    </submittedName>
</protein>
<dbReference type="InterPro" id="IPR028202">
    <property type="entry name" value="Reductase_C"/>
</dbReference>
<dbReference type="PRINTS" id="PR00368">
    <property type="entry name" value="FADPNR"/>
</dbReference>
<dbReference type="CDD" id="cd03478">
    <property type="entry name" value="Rieske_AIFL_N"/>
    <property type="match status" value="1"/>
</dbReference>
<keyword evidence="11" id="KW-1185">Reference proteome</keyword>
<dbReference type="InterPro" id="IPR023753">
    <property type="entry name" value="FAD/NAD-binding_dom"/>
</dbReference>
<sequence>MVQTLRMVSQVSNSLCEIENRFQFHLGKCCKVRSERDQAFFSKHLFGKICVYRRKIVRVFTPTLSVLASSQPPDPKTPSPKTPMPTKTVAKVDDLQDGEMKQVEVGDTDVLLTRIDGDYHAVGAHCVHYGAPLANGVLSGNTVICPWHHAVYNVTDGEHIEPPGRDCLNKFEVNIEGDEVVVTVPDGAEEHRQPDFGGAAEGDEREFLILGAGAAGSFAAETLRRAGYTGKLAMITYEDDPPYDRPNLSKAYLAGDAEPDWLPLREKSFYKAFDIDLECGRAVERVEVGDKKIIFDDGETRTYDALLLATGGTPRTLDIPGTELDQVMLLRNVADADAIIAAAEDARKAVVIGSSFIGMEVAASLTSRDIDVSVASIDRIPFERVLGERVGEYFLNMHRDNGVEFYLERGVERIEERDGSRVVVLDDGTELEADLVVMGVGVRPRTSYLSGIALNDDASVTVDATMKAADGLWAAGDIARFPHPKTGESIRIEHWRLAEQHGKIAALNMAGEHKEYDEVPFFWTRQFDTSVKYVGYAHDWDEINIEGDIGEGKFIARYLKDGRVLAACGTMGAKLTEIHDQMRRGEEVAPA</sequence>
<evidence type="ECO:0000256" key="6">
    <source>
        <dbReference type="ARBA" id="ARBA00023002"/>
    </source>
</evidence>
<dbReference type="PRINTS" id="PR00411">
    <property type="entry name" value="PNDRDTASEI"/>
</dbReference>
<evidence type="ECO:0000256" key="4">
    <source>
        <dbReference type="ARBA" id="ARBA00022723"/>
    </source>
</evidence>
<dbReference type="InterPro" id="IPR016156">
    <property type="entry name" value="FAD/NAD-linked_Rdtase_dimer_sf"/>
</dbReference>
<dbReference type="EMBL" id="CP041186">
    <property type="protein sequence ID" value="QDG51541.1"/>
    <property type="molecule type" value="Genomic_DNA"/>
</dbReference>
<dbReference type="PANTHER" id="PTHR43557:SF2">
    <property type="entry name" value="RIESKE DOMAIN-CONTAINING PROTEIN-RELATED"/>
    <property type="match status" value="1"/>
</dbReference>
<evidence type="ECO:0000256" key="7">
    <source>
        <dbReference type="ARBA" id="ARBA00023004"/>
    </source>
</evidence>
<dbReference type="Gene3D" id="3.30.390.30">
    <property type="match status" value="1"/>
</dbReference>
<name>A0A4Y6PT98_PERCE</name>
<dbReference type="OrthoDB" id="9768666at2"/>
<dbReference type="Pfam" id="PF00355">
    <property type="entry name" value="Rieske"/>
    <property type="match status" value="1"/>
</dbReference>
<dbReference type="InterPro" id="IPR017941">
    <property type="entry name" value="Rieske_2Fe-2S"/>
</dbReference>
<evidence type="ECO:0000256" key="1">
    <source>
        <dbReference type="ARBA" id="ARBA00001974"/>
    </source>
</evidence>
<evidence type="ECO:0000313" key="10">
    <source>
        <dbReference type="EMBL" id="QDG51541.1"/>
    </source>
</evidence>
<dbReference type="Gene3D" id="3.50.50.60">
    <property type="entry name" value="FAD/NAD(P)-binding domain"/>
    <property type="match status" value="2"/>
</dbReference>
<dbReference type="PROSITE" id="PS51296">
    <property type="entry name" value="RIESKE"/>
    <property type="match status" value="1"/>
</dbReference>
<dbReference type="AlphaFoldDB" id="A0A4Y6PT98"/>
<feature type="domain" description="Rieske" evidence="9">
    <location>
        <begin position="87"/>
        <end position="182"/>
    </location>
</feature>
<evidence type="ECO:0000256" key="8">
    <source>
        <dbReference type="ARBA" id="ARBA00023014"/>
    </source>
</evidence>
<keyword evidence="2" id="KW-0285">Flavoprotein</keyword>
<keyword evidence="7" id="KW-0408">Iron</keyword>
<dbReference type="Pfam" id="PF14759">
    <property type="entry name" value="Reductase_C"/>
    <property type="match status" value="1"/>
</dbReference>